<dbReference type="Gene3D" id="3.30.200.20">
    <property type="entry name" value="Phosphorylase Kinase, domain 1"/>
    <property type="match status" value="1"/>
</dbReference>
<keyword evidence="12" id="KW-1185">Reference proteome</keyword>
<evidence type="ECO:0000256" key="9">
    <source>
        <dbReference type="SAM" id="SignalP"/>
    </source>
</evidence>
<evidence type="ECO:0000256" key="2">
    <source>
        <dbReference type="ARBA" id="ARBA00022679"/>
    </source>
</evidence>
<dbReference type="CDD" id="cd14066">
    <property type="entry name" value="STKc_IRAK"/>
    <property type="match status" value="1"/>
</dbReference>
<dbReference type="AlphaFoldDB" id="A0A8T2TMX5"/>
<evidence type="ECO:0000256" key="6">
    <source>
        <dbReference type="PROSITE-ProRule" id="PRU10141"/>
    </source>
</evidence>
<evidence type="ECO:0000256" key="8">
    <source>
        <dbReference type="SAM" id="Phobius"/>
    </source>
</evidence>
<dbReference type="InterPro" id="IPR008271">
    <property type="entry name" value="Ser/Thr_kinase_AS"/>
</dbReference>
<reference evidence="11" key="1">
    <citation type="submission" date="2021-08" db="EMBL/GenBank/DDBJ databases">
        <title>WGS assembly of Ceratopteris richardii.</title>
        <authorList>
            <person name="Marchant D.B."/>
            <person name="Chen G."/>
            <person name="Jenkins J."/>
            <person name="Shu S."/>
            <person name="Leebens-Mack J."/>
            <person name="Grimwood J."/>
            <person name="Schmutz J."/>
            <person name="Soltis P."/>
            <person name="Soltis D."/>
            <person name="Chen Z.-H."/>
        </authorList>
    </citation>
    <scope>NUCLEOTIDE SEQUENCE</scope>
    <source>
        <strain evidence="11">Whitten #5841</strain>
        <tissue evidence="11">Leaf</tissue>
    </source>
</reference>
<dbReference type="InterPro" id="IPR011009">
    <property type="entry name" value="Kinase-like_dom_sf"/>
</dbReference>
<keyword evidence="2" id="KW-0808">Transferase</keyword>
<dbReference type="Gene3D" id="1.10.510.10">
    <property type="entry name" value="Transferase(Phosphotransferase) domain 1"/>
    <property type="match status" value="1"/>
</dbReference>
<feature type="region of interest" description="Disordered" evidence="7">
    <location>
        <begin position="744"/>
        <end position="771"/>
    </location>
</feature>
<protein>
    <recommendedName>
        <fullName evidence="10">Protein kinase domain-containing protein</fullName>
    </recommendedName>
</protein>
<dbReference type="PROSITE" id="PS50011">
    <property type="entry name" value="PROTEIN_KINASE_DOM"/>
    <property type="match status" value="1"/>
</dbReference>
<dbReference type="EMBL" id="CM035417">
    <property type="protein sequence ID" value="KAH7423056.1"/>
    <property type="molecule type" value="Genomic_DNA"/>
</dbReference>
<dbReference type="SUPFAM" id="SSF56112">
    <property type="entry name" value="Protein kinase-like (PK-like)"/>
    <property type="match status" value="1"/>
</dbReference>
<feature type="signal peptide" evidence="9">
    <location>
        <begin position="1"/>
        <end position="22"/>
    </location>
</feature>
<organism evidence="11 12">
    <name type="scientific">Ceratopteris richardii</name>
    <name type="common">Triangle waterfern</name>
    <dbReference type="NCBI Taxonomy" id="49495"/>
    <lineage>
        <taxon>Eukaryota</taxon>
        <taxon>Viridiplantae</taxon>
        <taxon>Streptophyta</taxon>
        <taxon>Embryophyta</taxon>
        <taxon>Tracheophyta</taxon>
        <taxon>Polypodiopsida</taxon>
        <taxon>Polypodiidae</taxon>
        <taxon>Polypodiales</taxon>
        <taxon>Pteridineae</taxon>
        <taxon>Pteridaceae</taxon>
        <taxon>Parkerioideae</taxon>
        <taxon>Ceratopteris</taxon>
    </lineage>
</organism>
<keyword evidence="1" id="KW-0723">Serine/threonine-protein kinase</keyword>
<dbReference type="InterPro" id="IPR057597">
    <property type="entry name" value="ALE2_N"/>
</dbReference>
<evidence type="ECO:0000256" key="4">
    <source>
        <dbReference type="ARBA" id="ARBA00022777"/>
    </source>
</evidence>
<feature type="compositionally biased region" description="Low complexity" evidence="7">
    <location>
        <begin position="83"/>
        <end position="92"/>
    </location>
</feature>
<dbReference type="PROSITE" id="PS00108">
    <property type="entry name" value="PROTEIN_KINASE_ST"/>
    <property type="match status" value="1"/>
</dbReference>
<dbReference type="InterPro" id="IPR001245">
    <property type="entry name" value="Ser-Thr/Tyr_kinase_cat_dom"/>
</dbReference>
<sequence length="797" mass="87137">MFRTFCRHLECLILVFSWLAAARSPHQQDHSTGFGQYACGLHNGRLENPFMAFAAPMHWATQSSSPLLPHIQNIKKGNCVPESGSTSSSFRSEVTPGSSATSRNTDDSAHPFSSLFSVSPKIPSYMALAKAISPSQVDDSISTAEPLVISPSIDTAFLSPKPVPMWLTQLTPEAGPMPSPSAPASLPLPPDENPNVTVPTAPLPSPTPGCCDGETVPRPGSSLSSCVCVYPIKLSLLVENVSTTFTNWSGVFQQNLASGLGVKTIQIQITSFQFNSSNLSLAIIIAPLDSISFPKDVSDSFRNKLIHHDVYLNNTIFGNYTLLDFQLYEPSAPSSLQAPPSEMSPAPMSKSIPTIKQDYNGYDQGMPLWLKIVISLAGIVMLFVFLFLFWKGHGHCRPKGSLHKGETVSDIRSMSVASIPWSITTRTFTYDELKQATNNFNPENILGQGGSGRVYKGILKDGTAVAIKRFDGRGQSDRVFEVEVEMLSRLHHRNLVKLVGCYASRDKSQHLLCYELVPNGSLDAWLHGPQGSIHPLDWETRLKIALDAARGLAYLHEDSQPCVIHRDFKASNILLESNFNAKVADFGLAKLAPEGETNYVASQVMGTFGYVAPEYALTGHLLVKSDVYSYGVVLLEILSGRKPVDMSQPPGQQNLVTWARSILRDRERLEELADPRLSNNYQMEDFAQVASIAAACVAPEVSQRPTMGEVVQSLRMMQRQSEHTSGERTISSDNILHSSVTYRTATSRVQNTQQSASAAMESDGSSVFSSGPYSGVVLDHEEYSRSAVFSEDLHEGR</sequence>
<dbReference type="GO" id="GO:0005524">
    <property type="term" value="F:ATP binding"/>
    <property type="evidence" value="ECO:0007669"/>
    <property type="project" value="UniProtKB-UniRule"/>
</dbReference>
<dbReference type="FunFam" id="3.30.200.20:FF:000015">
    <property type="entry name" value="Somatic embryogenesis receptor kinase 1"/>
    <property type="match status" value="1"/>
</dbReference>
<feature type="domain" description="Protein kinase" evidence="10">
    <location>
        <begin position="440"/>
        <end position="716"/>
    </location>
</feature>
<dbReference type="PANTHER" id="PTHR47989:SF25">
    <property type="entry name" value="PROLINE-RICH RECEPTOR-LIKE PROTEIN KINASE PERK3"/>
    <property type="match status" value="1"/>
</dbReference>
<accession>A0A8T2TMX5</accession>
<dbReference type="PROSITE" id="PS00107">
    <property type="entry name" value="PROTEIN_KINASE_ATP"/>
    <property type="match status" value="1"/>
</dbReference>
<feature type="binding site" evidence="6">
    <location>
        <position position="468"/>
    </location>
    <ligand>
        <name>ATP</name>
        <dbReference type="ChEBI" id="CHEBI:30616"/>
    </ligand>
</feature>
<keyword evidence="4" id="KW-0418">Kinase</keyword>
<dbReference type="InterPro" id="IPR000719">
    <property type="entry name" value="Prot_kinase_dom"/>
</dbReference>
<feature type="chain" id="PRO_5035813776" description="Protein kinase domain-containing protein" evidence="9">
    <location>
        <begin position="23"/>
        <end position="797"/>
    </location>
</feature>
<dbReference type="OrthoDB" id="1896970at2759"/>
<gene>
    <name evidence="11" type="ORF">KP509_12G037500</name>
</gene>
<keyword evidence="5 6" id="KW-0067">ATP-binding</keyword>
<name>A0A8T2TMX5_CERRI</name>
<dbReference type="InterPro" id="IPR017441">
    <property type="entry name" value="Protein_kinase_ATP_BS"/>
</dbReference>
<evidence type="ECO:0000256" key="7">
    <source>
        <dbReference type="SAM" id="MobiDB-lite"/>
    </source>
</evidence>
<dbReference type="OMA" id="CVYPIRL"/>
<keyword evidence="8" id="KW-0812">Transmembrane</keyword>
<proteinExistence type="predicted"/>
<evidence type="ECO:0000256" key="1">
    <source>
        <dbReference type="ARBA" id="ARBA00022527"/>
    </source>
</evidence>
<evidence type="ECO:0000313" key="12">
    <source>
        <dbReference type="Proteomes" id="UP000825935"/>
    </source>
</evidence>
<dbReference type="Pfam" id="PF07714">
    <property type="entry name" value="PK_Tyr_Ser-Thr"/>
    <property type="match status" value="1"/>
</dbReference>
<keyword evidence="3 6" id="KW-0547">Nucleotide-binding</keyword>
<dbReference type="FunFam" id="1.10.510.10:FF:000051">
    <property type="entry name" value="Receptor-like serine/threonine-protein kinase ALE2"/>
    <property type="match status" value="1"/>
</dbReference>
<comment type="caution">
    <text evidence="11">The sequence shown here is derived from an EMBL/GenBank/DDBJ whole genome shotgun (WGS) entry which is preliminary data.</text>
</comment>
<dbReference type="PANTHER" id="PTHR47989">
    <property type="entry name" value="OS01G0750732 PROTEIN"/>
    <property type="match status" value="1"/>
</dbReference>
<dbReference type="Pfam" id="PF23180">
    <property type="entry name" value="ALE2_N"/>
    <property type="match status" value="1"/>
</dbReference>
<evidence type="ECO:0000313" key="11">
    <source>
        <dbReference type="EMBL" id="KAH7423056.1"/>
    </source>
</evidence>
<evidence type="ECO:0000259" key="10">
    <source>
        <dbReference type="PROSITE" id="PS50011"/>
    </source>
</evidence>
<dbReference type="Proteomes" id="UP000825935">
    <property type="component" value="Chromosome 12"/>
</dbReference>
<keyword evidence="8" id="KW-0472">Membrane</keyword>
<dbReference type="GO" id="GO:0004674">
    <property type="term" value="F:protein serine/threonine kinase activity"/>
    <property type="evidence" value="ECO:0007669"/>
    <property type="project" value="UniProtKB-KW"/>
</dbReference>
<feature type="transmembrane region" description="Helical" evidence="8">
    <location>
        <begin position="368"/>
        <end position="390"/>
    </location>
</feature>
<evidence type="ECO:0000256" key="5">
    <source>
        <dbReference type="ARBA" id="ARBA00022840"/>
    </source>
</evidence>
<feature type="region of interest" description="Disordered" evidence="7">
    <location>
        <begin position="78"/>
        <end position="112"/>
    </location>
</feature>
<keyword evidence="9" id="KW-0732">Signal</keyword>
<evidence type="ECO:0000256" key="3">
    <source>
        <dbReference type="ARBA" id="ARBA00022741"/>
    </source>
</evidence>
<keyword evidence="8" id="KW-1133">Transmembrane helix</keyword>